<feature type="transmembrane region" description="Helical" evidence="1">
    <location>
        <begin position="38"/>
        <end position="59"/>
    </location>
</feature>
<evidence type="ECO:0000256" key="1">
    <source>
        <dbReference type="SAM" id="Phobius"/>
    </source>
</evidence>
<keyword evidence="1" id="KW-0812">Transmembrane</keyword>
<protein>
    <submittedName>
        <fullName evidence="2">Phospholipid-translocating P-type ATPase, flippase family protein</fullName>
    </submittedName>
</protein>
<dbReference type="RefSeq" id="WP_172957591.1">
    <property type="nucleotide sequence ID" value="NZ_BDQK01000003.1"/>
</dbReference>
<keyword evidence="1" id="KW-1133">Transmembrane helix</keyword>
<proteinExistence type="predicted"/>
<accession>A0A401IEI4</accession>
<dbReference type="AlphaFoldDB" id="A0A401IEI4"/>
<sequence>MNSQTGLIFKVLIFSLLGSILIKYAGPLMSIPPTDINAAIIIVSLPLMVMFALIWRLIYKSSEL</sequence>
<gene>
    <name evidence="2" type="ORF">AsFPU1_1052</name>
</gene>
<keyword evidence="3" id="KW-1185">Reference proteome</keyword>
<name>A0A401IEI4_APHSA</name>
<dbReference type="EMBL" id="BDQK01000003">
    <property type="protein sequence ID" value="GBF79654.1"/>
    <property type="molecule type" value="Genomic_DNA"/>
</dbReference>
<reference evidence="3" key="1">
    <citation type="submission" date="2017-05" db="EMBL/GenBank/DDBJ databases">
        <title>Physiological properties and genetic analysis related to exopolysaccharide production of fresh-water unicellular cyanobacterium Aphanothece sacrum, Suizenji Nori, that has been cultured as a food source in Japan.</title>
        <authorList>
            <person name="Kanesaki Y."/>
            <person name="Yoshikawa S."/>
            <person name="Ohki K."/>
        </authorList>
    </citation>
    <scope>NUCLEOTIDE SEQUENCE [LARGE SCALE GENOMIC DNA]</scope>
    <source>
        <strain evidence="3">FPU1</strain>
    </source>
</reference>
<keyword evidence="1" id="KW-0472">Membrane</keyword>
<comment type="caution">
    <text evidence="2">The sequence shown here is derived from an EMBL/GenBank/DDBJ whole genome shotgun (WGS) entry which is preliminary data.</text>
</comment>
<organism evidence="2 3">
    <name type="scientific">Aphanothece sacrum FPU1</name>
    <dbReference type="NCBI Taxonomy" id="1920663"/>
    <lineage>
        <taxon>Bacteria</taxon>
        <taxon>Bacillati</taxon>
        <taxon>Cyanobacteriota</taxon>
        <taxon>Cyanophyceae</taxon>
        <taxon>Oscillatoriophycideae</taxon>
        <taxon>Chroococcales</taxon>
        <taxon>Aphanothecaceae</taxon>
        <taxon>Aphanothece</taxon>
    </lineage>
</organism>
<feature type="transmembrane region" description="Helical" evidence="1">
    <location>
        <begin position="7"/>
        <end position="26"/>
    </location>
</feature>
<evidence type="ECO:0000313" key="3">
    <source>
        <dbReference type="Proteomes" id="UP000287247"/>
    </source>
</evidence>
<dbReference type="Proteomes" id="UP000287247">
    <property type="component" value="Unassembled WGS sequence"/>
</dbReference>
<evidence type="ECO:0000313" key="2">
    <source>
        <dbReference type="EMBL" id="GBF79654.1"/>
    </source>
</evidence>